<sequence length="419" mass="45846">MKQKIKKILSIIMIISIYLFSFNSDFIYANNSSNVLGTASDFSIFVLNDHVHKYSDCSGRIAVGNNATYEHYSIGNSLNSSTTRSDLIVGNSLNAIGGNNFNGNTSISTNGNVINYTMTNNNNVPNQPRRENIIDFNSEKNYLYNKTKELNSLSANGTVSNYYGQLNLTGHDSNLVVFNVKNEDINGINGINIDVPETATVIINIQGKNVSIGNLAIFYKMGTPSANVFRKWLWNFPEAENLNFYSIAVKGSILAPHATFNATGSGNIDGTVILNNFYNYNSGFEVHNYTFVGSIPNNNTNPTPDENTPSEEKPDVTLPVEPTPEVPTPEVPKEDVTVPEETLPETSDTSKDTEDIIEEGTLGVTDIKEDTEDTENTKVTKASSTINKGLKTGDYINSAATITVIIASSIALIFLRKIK</sequence>
<dbReference type="RefSeq" id="WP_044040262.1">
    <property type="nucleotide sequence ID" value="NZ_HG917869.1"/>
</dbReference>
<dbReference type="STRING" id="1216932.CM240_2985"/>
<dbReference type="Proteomes" id="UP000019426">
    <property type="component" value="Chromosome M2/40_rep2"/>
</dbReference>
<proteinExistence type="predicted"/>
<feature type="compositionally biased region" description="Pro residues" evidence="1">
    <location>
        <begin position="321"/>
        <end position="330"/>
    </location>
</feature>
<keyword evidence="2" id="KW-1133">Transmembrane helix</keyword>
<organism evidence="4 5">
    <name type="scientific">Clostridium bornimense</name>
    <dbReference type="NCBI Taxonomy" id="1216932"/>
    <lineage>
        <taxon>Bacteria</taxon>
        <taxon>Bacillati</taxon>
        <taxon>Bacillota</taxon>
        <taxon>Clostridia</taxon>
        <taxon>Eubacteriales</taxon>
        <taxon>Clostridiaceae</taxon>
        <taxon>Clostridium</taxon>
    </lineage>
</organism>
<dbReference type="Pfam" id="PF20597">
    <property type="entry name" value="pAdhesive_15"/>
    <property type="match status" value="1"/>
</dbReference>
<evidence type="ECO:0000259" key="3">
    <source>
        <dbReference type="Pfam" id="PF20597"/>
    </source>
</evidence>
<feature type="transmembrane region" description="Helical" evidence="2">
    <location>
        <begin position="395"/>
        <end position="415"/>
    </location>
</feature>
<dbReference type="EMBL" id="HG917869">
    <property type="protein sequence ID" value="CDM70102.1"/>
    <property type="molecule type" value="Genomic_DNA"/>
</dbReference>
<evidence type="ECO:0000256" key="1">
    <source>
        <dbReference type="SAM" id="MobiDB-lite"/>
    </source>
</evidence>
<keyword evidence="2" id="KW-0812">Transmembrane</keyword>
<dbReference type="eggNOG" id="COG1520">
    <property type="taxonomic scope" value="Bacteria"/>
</dbReference>
<dbReference type="InterPro" id="IPR026588">
    <property type="entry name" value="Choice_anch_A"/>
</dbReference>
<dbReference type="PATRIC" id="fig|1216932.3.peg.2951"/>
<reference evidence="4 5" key="1">
    <citation type="submission" date="2013-11" db="EMBL/GenBank/DDBJ databases">
        <title>Complete genome sequence of Clostridum sp. M2/40.</title>
        <authorList>
            <person name="Wibberg D."/>
            <person name="Puehler A."/>
            <person name="Schlueter A."/>
        </authorList>
    </citation>
    <scope>NUCLEOTIDE SEQUENCE [LARGE SCALE GENOMIC DNA]</scope>
    <source>
        <strain evidence="5">M2/40</strain>
    </source>
</reference>
<feature type="domain" description="Choice-of-anchor A" evidence="3">
    <location>
        <begin position="36"/>
        <end position="288"/>
    </location>
</feature>
<name>W6S6T7_9CLOT</name>
<evidence type="ECO:0000313" key="5">
    <source>
        <dbReference type="Proteomes" id="UP000019426"/>
    </source>
</evidence>
<gene>
    <name evidence="4" type="ORF">CM240_2985</name>
</gene>
<evidence type="ECO:0000256" key="2">
    <source>
        <dbReference type="SAM" id="Phobius"/>
    </source>
</evidence>
<accession>W6S6T7</accession>
<dbReference type="AlphaFoldDB" id="W6S6T7"/>
<dbReference type="KEGG" id="clt:CM240_2985"/>
<dbReference type="HOGENOM" id="CLU_655070_0_0_9"/>
<keyword evidence="5" id="KW-1185">Reference proteome</keyword>
<protein>
    <submittedName>
        <fullName evidence="4">Putative membrane protein</fullName>
    </submittedName>
</protein>
<keyword evidence="2" id="KW-0472">Membrane</keyword>
<feature type="compositionally biased region" description="Low complexity" evidence="1">
    <location>
        <begin position="296"/>
        <end position="307"/>
    </location>
</feature>
<dbReference type="OrthoDB" id="1726259at2"/>
<feature type="region of interest" description="Disordered" evidence="1">
    <location>
        <begin position="295"/>
        <end position="352"/>
    </location>
</feature>
<evidence type="ECO:0000313" key="4">
    <source>
        <dbReference type="EMBL" id="CDM70102.1"/>
    </source>
</evidence>
<dbReference type="NCBIfam" id="TIGR04215">
    <property type="entry name" value="choice_anch_A"/>
    <property type="match status" value="1"/>
</dbReference>
<feature type="transmembrane region" description="Helical" evidence="2">
    <location>
        <begin position="7"/>
        <end position="28"/>
    </location>
</feature>